<sequence>MNKRQTGSAYETLAADWLKQHGYQITEKNYRCGQGEIDLIAEKDGYLVFVEVKYRRTGQKGDPAEAVDYRKQKKISKVAEYYCWKKRKLNQPCRFDVICVLGQEIRHIEHAFECCI</sequence>
<accession>A0AAE3A747</accession>
<dbReference type="CDD" id="cd20736">
    <property type="entry name" value="PoNe_Nuclease"/>
    <property type="match status" value="1"/>
</dbReference>
<evidence type="ECO:0000313" key="4">
    <source>
        <dbReference type="Proteomes" id="UP001198220"/>
    </source>
</evidence>
<protein>
    <recommendedName>
        <fullName evidence="2">UPF0102 protein LKD36_13370</fullName>
    </recommendedName>
</protein>
<evidence type="ECO:0000256" key="2">
    <source>
        <dbReference type="HAMAP-Rule" id="MF_00048"/>
    </source>
</evidence>
<name>A0AAE3A747_9FIRM</name>
<evidence type="ECO:0000313" key="3">
    <source>
        <dbReference type="EMBL" id="MCC2127157.1"/>
    </source>
</evidence>
<gene>
    <name evidence="3" type="ORF">LKD36_13370</name>
</gene>
<dbReference type="AlphaFoldDB" id="A0AAE3A747"/>
<comment type="similarity">
    <text evidence="1 2">Belongs to the UPF0102 family.</text>
</comment>
<dbReference type="InterPro" id="IPR011856">
    <property type="entry name" value="tRNA_endonuc-like_dom_sf"/>
</dbReference>
<dbReference type="NCBIfam" id="NF009150">
    <property type="entry name" value="PRK12497.1-3"/>
    <property type="match status" value="1"/>
</dbReference>
<keyword evidence="4" id="KW-1185">Reference proteome</keyword>
<organism evidence="3 4">
    <name type="scientific">Hominiventricola filiformis</name>
    <dbReference type="NCBI Taxonomy" id="2885352"/>
    <lineage>
        <taxon>Bacteria</taxon>
        <taxon>Bacillati</taxon>
        <taxon>Bacillota</taxon>
        <taxon>Clostridia</taxon>
        <taxon>Lachnospirales</taxon>
        <taxon>Lachnospiraceae</taxon>
        <taxon>Hominiventricola</taxon>
    </lineage>
</organism>
<dbReference type="Proteomes" id="UP001198220">
    <property type="component" value="Unassembled WGS sequence"/>
</dbReference>
<reference evidence="3 4" key="1">
    <citation type="submission" date="2021-10" db="EMBL/GenBank/DDBJ databases">
        <title>Anaerobic single-cell dispensing facilitates the cultivation of human gut bacteria.</title>
        <authorList>
            <person name="Afrizal A."/>
        </authorList>
    </citation>
    <scope>NUCLEOTIDE SEQUENCE [LARGE SCALE GENOMIC DNA]</scope>
    <source>
        <strain evidence="3 4">CLA-AA-H276</strain>
    </source>
</reference>
<proteinExistence type="inferred from homology"/>
<dbReference type="EMBL" id="JAJEPS010000015">
    <property type="protein sequence ID" value="MCC2127157.1"/>
    <property type="molecule type" value="Genomic_DNA"/>
</dbReference>
<dbReference type="RefSeq" id="WP_308459874.1">
    <property type="nucleotide sequence ID" value="NZ_JAJEPS010000015.1"/>
</dbReference>
<dbReference type="InterPro" id="IPR011335">
    <property type="entry name" value="Restrct_endonuc-II-like"/>
</dbReference>
<dbReference type="PANTHER" id="PTHR34039:SF1">
    <property type="entry name" value="UPF0102 PROTEIN YRAN"/>
    <property type="match status" value="1"/>
</dbReference>
<dbReference type="HAMAP" id="MF_00048">
    <property type="entry name" value="UPF0102"/>
    <property type="match status" value="1"/>
</dbReference>
<dbReference type="InterPro" id="IPR003509">
    <property type="entry name" value="UPF0102_YraN-like"/>
</dbReference>
<dbReference type="NCBIfam" id="TIGR00252">
    <property type="entry name" value="YraN family protein"/>
    <property type="match status" value="1"/>
</dbReference>
<dbReference type="GO" id="GO:0003676">
    <property type="term" value="F:nucleic acid binding"/>
    <property type="evidence" value="ECO:0007669"/>
    <property type="project" value="InterPro"/>
</dbReference>
<dbReference type="SUPFAM" id="SSF52980">
    <property type="entry name" value="Restriction endonuclease-like"/>
    <property type="match status" value="1"/>
</dbReference>
<dbReference type="Gene3D" id="3.40.1350.10">
    <property type="match status" value="1"/>
</dbReference>
<dbReference type="PANTHER" id="PTHR34039">
    <property type="entry name" value="UPF0102 PROTEIN YRAN"/>
    <property type="match status" value="1"/>
</dbReference>
<evidence type="ECO:0000256" key="1">
    <source>
        <dbReference type="ARBA" id="ARBA00006738"/>
    </source>
</evidence>
<comment type="caution">
    <text evidence="3">The sequence shown here is derived from an EMBL/GenBank/DDBJ whole genome shotgun (WGS) entry which is preliminary data.</text>
</comment>
<dbReference type="Pfam" id="PF02021">
    <property type="entry name" value="UPF0102"/>
    <property type="match status" value="1"/>
</dbReference>